<feature type="compositionally biased region" description="Low complexity" evidence="3">
    <location>
        <begin position="429"/>
        <end position="510"/>
    </location>
</feature>
<feature type="compositionally biased region" description="Low complexity" evidence="3">
    <location>
        <begin position="31"/>
        <end position="42"/>
    </location>
</feature>
<feature type="compositionally biased region" description="Polar residues" evidence="3">
    <location>
        <begin position="299"/>
        <end position="308"/>
    </location>
</feature>
<evidence type="ECO:0000256" key="3">
    <source>
        <dbReference type="SAM" id="MobiDB-lite"/>
    </source>
</evidence>
<feature type="compositionally biased region" description="Low complexity" evidence="3">
    <location>
        <begin position="225"/>
        <end position="234"/>
    </location>
</feature>
<feature type="domain" description="HMG box" evidence="4">
    <location>
        <begin position="905"/>
        <end position="973"/>
    </location>
</feature>
<evidence type="ECO:0000256" key="2">
    <source>
        <dbReference type="PROSITE-ProRule" id="PRU00267"/>
    </source>
</evidence>
<feature type="compositionally biased region" description="Polar residues" evidence="3">
    <location>
        <begin position="1"/>
        <end position="30"/>
    </location>
</feature>
<feature type="DNA-binding region" description="HMG box" evidence="2">
    <location>
        <begin position="587"/>
        <end position="655"/>
    </location>
</feature>
<dbReference type="SUPFAM" id="SSF47095">
    <property type="entry name" value="HMG-box"/>
    <property type="match status" value="3"/>
</dbReference>
<protein>
    <submittedName>
        <fullName evidence="5">8638_t:CDS:1</fullName>
    </submittedName>
</protein>
<dbReference type="PANTHER" id="PTHR48112:SF22">
    <property type="entry name" value="MITOCHONDRIAL TRANSCRIPTION FACTOR A, ISOFORM B"/>
    <property type="match status" value="1"/>
</dbReference>
<feature type="region of interest" description="Disordered" evidence="3">
    <location>
        <begin position="716"/>
        <end position="760"/>
    </location>
</feature>
<keyword evidence="2" id="KW-0539">Nucleus</keyword>
<dbReference type="PANTHER" id="PTHR48112">
    <property type="entry name" value="HIGH MOBILITY GROUP PROTEIN DSP1"/>
    <property type="match status" value="1"/>
</dbReference>
<feature type="compositionally biased region" description="Low complexity" evidence="3">
    <location>
        <begin position="372"/>
        <end position="406"/>
    </location>
</feature>
<keyword evidence="6" id="KW-1185">Reference proteome</keyword>
<dbReference type="Gene3D" id="1.10.30.10">
    <property type="entry name" value="High mobility group box domain"/>
    <property type="match status" value="3"/>
</dbReference>
<dbReference type="EMBL" id="CAJVPL010000312">
    <property type="protein sequence ID" value="CAG8481904.1"/>
    <property type="molecule type" value="Genomic_DNA"/>
</dbReference>
<feature type="compositionally biased region" description="Low complexity" evidence="3">
    <location>
        <begin position="734"/>
        <end position="753"/>
    </location>
</feature>
<feature type="compositionally biased region" description="Low complexity" evidence="3">
    <location>
        <begin position="877"/>
        <end position="886"/>
    </location>
</feature>
<dbReference type="CDD" id="cd00084">
    <property type="entry name" value="HMG-box_SF"/>
    <property type="match status" value="2"/>
</dbReference>
<sequence length="980" mass="107795">MGTSSSNTSGFTQTAAGSHSSPTLGLQQFHTAGGSSSTTTQSPVAQHSSSSMISLPTPNSSSTINNMIRQQQPTQWMDTSSSSISNLNNFGMGIMSNVNSLNSLGFSSNRSINDNTLSSFSVGVVDDSTTGIGGDDLMDSTISDVASPLTTNATAATQNSISAGQQTYIASNQQATTSQVTMQQRHSNSRRTYTTPTSSPNASIGNVSDLPTSVNSVISPKRTSNDTSNTYSSSISGITAQQRNNILHSGPMNSYVNSSHTQQQSSTQPYHIGQPQQTAQQQQQQRIPSYQQQSHDGFMSSNVGLTNYSSQATTASQQLQQQATSQQLSQAQTSSHQQQQTRGPYQTYTSPQISASHIQASPAQQHRGGYVNSNTNNNTNTAGNNIGNNNATTNAKSSPRSAKSSPVTQKSGIQVQTSTPQVIHPVAQHNQQLQQQQQQIAQQHNSQHSHQQQQQQQQQQQHSQHQQQLQQQQLQQQQLHQQKQNAQTHHQQQHVAHSPHQQHQTASSQSHQHHVQNQHQTPQKRPVVLPGGGFHTPQSQQQPSQQIVNNVVCIFQQSSSSSSVDPNKSPTTQPTSLATSVIKDKKVKRPPNAFLIYSSERRPQLQKLDPNLQTSLVSKKLGEEWKNMDPSVKERYNEKALKLKEDFKHSNPDPIVPVAQLPNPQMATAQIPTPNNNGIVLPNMTMNGIQQMNTQTPPLQTAYTTAAASMYHPVTPTPPPRVPITKSQGTQTYAPSRNSSLSLAASSSSPGSSMRRDRKLKRPMNAFLIYNKEMRPKVLESNPNMTVAEISKTIGDSWRSMNENDREKYLSLARNLKEDFHNTHPEFVYTRRSKAELAAAGHHSYSKKRSYDNTSCSEDEDTRRASSSRKDPHHNHAGASGNSASSNHKDPRGRKKKRTRHPTAPKHPMSGFLFYASDMRPSITEQHPGSTVGPISKIIAAEWRKLTSEEKQPWEQKAAADKARYAREMEAYLQSQKEDD</sequence>
<dbReference type="Pfam" id="PF00505">
    <property type="entry name" value="HMG_box"/>
    <property type="match status" value="3"/>
</dbReference>
<feature type="compositionally biased region" description="Low complexity" evidence="3">
    <location>
        <begin position="190"/>
        <end position="201"/>
    </location>
</feature>
<feature type="DNA-binding region" description="HMG box" evidence="2">
    <location>
        <begin position="760"/>
        <end position="828"/>
    </location>
</feature>
<evidence type="ECO:0000313" key="6">
    <source>
        <dbReference type="Proteomes" id="UP000789831"/>
    </source>
</evidence>
<dbReference type="GO" id="GO:0003677">
    <property type="term" value="F:DNA binding"/>
    <property type="evidence" value="ECO:0007669"/>
    <property type="project" value="UniProtKB-UniRule"/>
</dbReference>
<reference evidence="5" key="1">
    <citation type="submission" date="2021-06" db="EMBL/GenBank/DDBJ databases">
        <authorList>
            <person name="Kallberg Y."/>
            <person name="Tangrot J."/>
            <person name="Rosling A."/>
        </authorList>
    </citation>
    <scope>NUCLEOTIDE SEQUENCE</scope>
    <source>
        <strain evidence="5">MT106</strain>
    </source>
</reference>
<feature type="compositionally biased region" description="Basic residues" evidence="3">
    <location>
        <begin position="891"/>
        <end position="904"/>
    </location>
</feature>
<feature type="compositionally biased region" description="Polar residues" evidence="3">
    <location>
        <begin position="342"/>
        <end position="364"/>
    </location>
</feature>
<feature type="compositionally biased region" description="Polar residues" evidence="3">
    <location>
        <begin position="564"/>
        <end position="579"/>
    </location>
</feature>
<dbReference type="InterPro" id="IPR036910">
    <property type="entry name" value="HMG_box_dom_sf"/>
</dbReference>
<feature type="compositionally biased region" description="Polar residues" evidence="3">
    <location>
        <begin position="202"/>
        <end position="222"/>
    </location>
</feature>
<feature type="compositionally biased region" description="Polar residues" evidence="3">
    <location>
        <begin position="43"/>
        <end position="64"/>
    </location>
</feature>
<comment type="caution">
    <text evidence="5">The sequence shown here is derived from an EMBL/GenBank/DDBJ whole genome shotgun (WGS) entry which is preliminary data.</text>
</comment>
<feature type="region of interest" description="Disordered" evidence="3">
    <location>
        <begin position="559"/>
        <end position="583"/>
    </location>
</feature>
<feature type="domain" description="HMG box" evidence="4">
    <location>
        <begin position="587"/>
        <end position="655"/>
    </location>
</feature>
<accession>A0A9N8WBR8</accession>
<dbReference type="OrthoDB" id="1919336at2759"/>
<feature type="region of interest" description="Disordered" evidence="3">
    <location>
        <begin position="1"/>
        <end position="64"/>
    </location>
</feature>
<organism evidence="5 6">
    <name type="scientific">Ambispora gerdemannii</name>
    <dbReference type="NCBI Taxonomy" id="144530"/>
    <lineage>
        <taxon>Eukaryota</taxon>
        <taxon>Fungi</taxon>
        <taxon>Fungi incertae sedis</taxon>
        <taxon>Mucoromycota</taxon>
        <taxon>Glomeromycotina</taxon>
        <taxon>Glomeromycetes</taxon>
        <taxon>Archaeosporales</taxon>
        <taxon>Ambisporaceae</taxon>
        <taxon>Ambispora</taxon>
    </lineage>
</organism>
<feature type="domain" description="HMG box" evidence="4">
    <location>
        <begin position="760"/>
        <end position="828"/>
    </location>
</feature>
<feature type="compositionally biased region" description="Basic and acidic residues" evidence="3">
    <location>
        <begin position="861"/>
        <end position="870"/>
    </location>
</feature>
<feature type="compositionally biased region" description="Polar residues" evidence="3">
    <location>
        <begin position="248"/>
        <end position="257"/>
    </location>
</feature>
<feature type="compositionally biased region" description="Low complexity" evidence="3">
    <location>
        <begin position="258"/>
        <end position="293"/>
    </location>
</feature>
<keyword evidence="1 2" id="KW-0238">DNA-binding</keyword>
<dbReference type="GO" id="GO:0005634">
    <property type="term" value="C:nucleus"/>
    <property type="evidence" value="ECO:0007669"/>
    <property type="project" value="UniProtKB-UniRule"/>
</dbReference>
<evidence type="ECO:0000313" key="5">
    <source>
        <dbReference type="EMBL" id="CAG8481904.1"/>
    </source>
</evidence>
<feature type="region of interest" description="Disordered" evidence="3">
    <location>
        <begin position="181"/>
        <end position="234"/>
    </location>
</feature>
<evidence type="ECO:0000256" key="1">
    <source>
        <dbReference type="ARBA" id="ARBA00023125"/>
    </source>
</evidence>
<feature type="region of interest" description="Disordered" evidence="3">
    <location>
        <begin position="248"/>
        <end position="413"/>
    </location>
</feature>
<dbReference type="AlphaFoldDB" id="A0A9N8WBR8"/>
<gene>
    <name evidence="5" type="ORF">AGERDE_LOCUS3280</name>
</gene>
<dbReference type="SMART" id="SM00398">
    <property type="entry name" value="HMG"/>
    <property type="match status" value="3"/>
</dbReference>
<proteinExistence type="predicted"/>
<feature type="DNA-binding region" description="HMG box" evidence="2">
    <location>
        <begin position="905"/>
        <end position="973"/>
    </location>
</feature>
<dbReference type="PROSITE" id="PS50118">
    <property type="entry name" value="HMG_BOX_2"/>
    <property type="match status" value="3"/>
</dbReference>
<feature type="region of interest" description="Disordered" evidence="3">
    <location>
        <begin position="429"/>
        <end position="545"/>
    </location>
</feature>
<dbReference type="CDD" id="cd01390">
    <property type="entry name" value="HMG-box_NHP6-like"/>
    <property type="match status" value="1"/>
</dbReference>
<dbReference type="InterPro" id="IPR009071">
    <property type="entry name" value="HMG_box_dom"/>
</dbReference>
<dbReference type="Proteomes" id="UP000789831">
    <property type="component" value="Unassembled WGS sequence"/>
</dbReference>
<feature type="region of interest" description="Disordered" evidence="3">
    <location>
        <begin position="840"/>
        <end position="910"/>
    </location>
</feature>
<evidence type="ECO:0000259" key="4">
    <source>
        <dbReference type="PROSITE" id="PS50118"/>
    </source>
</evidence>
<name>A0A9N8WBR8_9GLOM</name>
<feature type="compositionally biased region" description="Low complexity" evidence="3">
    <location>
        <begin position="309"/>
        <end position="341"/>
    </location>
</feature>
<dbReference type="InterPro" id="IPR050342">
    <property type="entry name" value="HMGB"/>
</dbReference>